<dbReference type="EMBL" id="PHIG01000048">
    <property type="protein sequence ID" value="PJK28112.1"/>
    <property type="molecule type" value="Genomic_DNA"/>
</dbReference>
<dbReference type="PANTHER" id="PTHR36838:SF4">
    <property type="entry name" value="AUXIN EFFLUX CARRIER FAMILY PROTEIN"/>
    <property type="match status" value="1"/>
</dbReference>
<comment type="caution">
    <text evidence="9">The sequence shown here is derived from an EMBL/GenBank/DDBJ whole genome shotgun (WGS) entry which is preliminary data.</text>
</comment>
<dbReference type="InterPro" id="IPR038770">
    <property type="entry name" value="Na+/solute_symporter_sf"/>
</dbReference>
<keyword evidence="10" id="KW-1185">Reference proteome</keyword>
<comment type="subcellular location">
    <subcellularLocation>
        <location evidence="1">Cell membrane</location>
        <topology evidence="1">Multi-pass membrane protein</topology>
    </subcellularLocation>
</comment>
<keyword evidence="5 8" id="KW-0812">Transmembrane</keyword>
<feature type="transmembrane region" description="Helical" evidence="8">
    <location>
        <begin position="284"/>
        <end position="304"/>
    </location>
</feature>
<proteinExistence type="inferred from homology"/>
<accession>A0A2M9FXC1</accession>
<evidence type="ECO:0000256" key="3">
    <source>
        <dbReference type="ARBA" id="ARBA00022448"/>
    </source>
</evidence>
<organism evidence="9 10">
    <name type="scientific">Minwuia thermotolerans</name>
    <dbReference type="NCBI Taxonomy" id="2056226"/>
    <lineage>
        <taxon>Bacteria</taxon>
        <taxon>Pseudomonadati</taxon>
        <taxon>Pseudomonadota</taxon>
        <taxon>Alphaproteobacteria</taxon>
        <taxon>Minwuiales</taxon>
        <taxon>Minwuiaceae</taxon>
        <taxon>Minwuia</taxon>
    </lineage>
</organism>
<keyword evidence="3" id="KW-0813">Transport</keyword>
<reference evidence="9 10" key="1">
    <citation type="submission" date="2017-11" db="EMBL/GenBank/DDBJ databases">
        <title>Draft genome sequence of Rhizobiales bacterium SY3-13.</title>
        <authorList>
            <person name="Sun C."/>
        </authorList>
    </citation>
    <scope>NUCLEOTIDE SEQUENCE [LARGE SCALE GENOMIC DNA]</scope>
    <source>
        <strain evidence="9 10">SY3-13</strain>
    </source>
</reference>
<feature type="transmembrane region" description="Helical" evidence="8">
    <location>
        <begin position="221"/>
        <end position="247"/>
    </location>
</feature>
<dbReference type="GO" id="GO:0005886">
    <property type="term" value="C:plasma membrane"/>
    <property type="evidence" value="ECO:0007669"/>
    <property type="project" value="UniProtKB-SubCell"/>
</dbReference>
<dbReference type="Gene3D" id="1.20.1530.20">
    <property type="match status" value="1"/>
</dbReference>
<evidence type="ECO:0000256" key="5">
    <source>
        <dbReference type="ARBA" id="ARBA00022692"/>
    </source>
</evidence>
<evidence type="ECO:0000256" key="7">
    <source>
        <dbReference type="ARBA" id="ARBA00023136"/>
    </source>
</evidence>
<feature type="transmembrane region" description="Helical" evidence="8">
    <location>
        <begin position="159"/>
        <end position="182"/>
    </location>
</feature>
<feature type="transmembrane region" description="Helical" evidence="8">
    <location>
        <begin position="253"/>
        <end position="272"/>
    </location>
</feature>
<dbReference type="OrthoDB" id="9805563at2"/>
<comment type="similarity">
    <text evidence="2">Belongs to the auxin efflux carrier (TC 2.A.69) family.</text>
</comment>
<name>A0A2M9FXC1_9PROT</name>
<feature type="transmembrane region" description="Helical" evidence="8">
    <location>
        <begin position="126"/>
        <end position="147"/>
    </location>
</feature>
<evidence type="ECO:0000256" key="8">
    <source>
        <dbReference type="SAM" id="Phobius"/>
    </source>
</evidence>
<protein>
    <submittedName>
        <fullName evidence="9">AEC family transporter</fullName>
    </submittedName>
</protein>
<feature type="transmembrane region" description="Helical" evidence="8">
    <location>
        <begin position="68"/>
        <end position="87"/>
    </location>
</feature>
<dbReference type="Pfam" id="PF03547">
    <property type="entry name" value="Mem_trans"/>
    <property type="match status" value="1"/>
</dbReference>
<dbReference type="Proteomes" id="UP000229498">
    <property type="component" value="Unassembled WGS sequence"/>
</dbReference>
<evidence type="ECO:0000256" key="6">
    <source>
        <dbReference type="ARBA" id="ARBA00022989"/>
    </source>
</evidence>
<dbReference type="GO" id="GO:0055085">
    <property type="term" value="P:transmembrane transport"/>
    <property type="evidence" value="ECO:0007669"/>
    <property type="project" value="InterPro"/>
</dbReference>
<keyword evidence="7 8" id="KW-0472">Membrane</keyword>
<feature type="transmembrane region" description="Helical" evidence="8">
    <location>
        <begin position="36"/>
        <end position="56"/>
    </location>
</feature>
<evidence type="ECO:0000313" key="9">
    <source>
        <dbReference type="EMBL" id="PJK28112.1"/>
    </source>
</evidence>
<gene>
    <name evidence="9" type="ORF">CVT23_18950</name>
</gene>
<feature type="transmembrane region" description="Helical" evidence="8">
    <location>
        <begin position="188"/>
        <end position="214"/>
    </location>
</feature>
<feature type="transmembrane region" description="Helical" evidence="8">
    <location>
        <begin position="6"/>
        <end position="24"/>
    </location>
</feature>
<sequence length="305" mass="31340">MTDWIAIGEAVLPIFGLVALGAVLKRLPLLDDKGWAAIDRIVYWVLFPALLFGAVSRADFGSLDPGPMALGMIATVLLVTFLAFLFARRQGASRAARASLVMGSIRFNTFLGVAIAEQFLGETGLALTAICIAVMVPTVNVISIWALQRGTPGGGMGRTLGALLTNPLIIACLLGAVVNLTGGEPEPVLMTAIGILGDGALPLGLIAVGAGLAFETLRRESALLGAGVVLKMLVQPAIGFGLLRAAGLEGPELLIAVMWLALPAAPSSYVMARSLGGDAPLMATLLTIQLVLSAASLPILIGLLG</sequence>
<dbReference type="AlphaFoldDB" id="A0A2M9FXC1"/>
<evidence type="ECO:0000256" key="1">
    <source>
        <dbReference type="ARBA" id="ARBA00004651"/>
    </source>
</evidence>
<evidence type="ECO:0000313" key="10">
    <source>
        <dbReference type="Proteomes" id="UP000229498"/>
    </source>
</evidence>
<keyword evidence="6 8" id="KW-1133">Transmembrane helix</keyword>
<feature type="transmembrane region" description="Helical" evidence="8">
    <location>
        <begin position="99"/>
        <end position="120"/>
    </location>
</feature>
<dbReference type="RefSeq" id="WP_109792907.1">
    <property type="nucleotide sequence ID" value="NZ_PHIG01000048.1"/>
</dbReference>
<evidence type="ECO:0000256" key="2">
    <source>
        <dbReference type="ARBA" id="ARBA00010145"/>
    </source>
</evidence>
<evidence type="ECO:0000256" key="4">
    <source>
        <dbReference type="ARBA" id="ARBA00022475"/>
    </source>
</evidence>
<dbReference type="InterPro" id="IPR004776">
    <property type="entry name" value="Mem_transp_PIN-like"/>
</dbReference>
<dbReference type="PANTHER" id="PTHR36838">
    <property type="entry name" value="AUXIN EFFLUX CARRIER FAMILY PROTEIN"/>
    <property type="match status" value="1"/>
</dbReference>
<keyword evidence="4" id="KW-1003">Cell membrane</keyword>